<evidence type="ECO:0000256" key="3">
    <source>
        <dbReference type="ARBA" id="ARBA00022692"/>
    </source>
</evidence>
<feature type="transmembrane region" description="Helical" evidence="7">
    <location>
        <begin position="279"/>
        <end position="301"/>
    </location>
</feature>
<dbReference type="Gene3D" id="1.20.81.30">
    <property type="entry name" value="Type II secretion system (T2SS), domain F"/>
    <property type="match status" value="1"/>
</dbReference>
<dbReference type="AlphaFoldDB" id="A0A2W2CES2"/>
<evidence type="ECO:0000256" key="7">
    <source>
        <dbReference type="SAM" id="Phobius"/>
    </source>
</evidence>
<dbReference type="Pfam" id="PF00482">
    <property type="entry name" value="T2SSF"/>
    <property type="match status" value="1"/>
</dbReference>
<evidence type="ECO:0000313" key="10">
    <source>
        <dbReference type="Proteomes" id="UP000248795"/>
    </source>
</evidence>
<feature type="transmembrane region" description="Helical" evidence="7">
    <location>
        <begin position="102"/>
        <end position="123"/>
    </location>
</feature>
<accession>A0A2W2CES2</accession>
<gene>
    <name evidence="9" type="ORF">DK847_02600</name>
</gene>
<name>A0A2W2CES2_9HYPH</name>
<proteinExistence type="predicted"/>
<keyword evidence="4 7" id="KW-1133">Transmembrane helix</keyword>
<feature type="coiled-coil region" evidence="6">
    <location>
        <begin position="247"/>
        <end position="274"/>
    </location>
</feature>
<evidence type="ECO:0000256" key="4">
    <source>
        <dbReference type="ARBA" id="ARBA00022989"/>
    </source>
</evidence>
<dbReference type="RefSeq" id="WP_111196041.1">
    <property type="nucleotide sequence ID" value="NZ_QKVK01000001.1"/>
</dbReference>
<evidence type="ECO:0000256" key="5">
    <source>
        <dbReference type="ARBA" id="ARBA00023136"/>
    </source>
</evidence>
<dbReference type="InterPro" id="IPR018076">
    <property type="entry name" value="T2SS_GspF_dom"/>
</dbReference>
<keyword evidence="5 7" id="KW-0472">Membrane</keyword>
<keyword evidence="2" id="KW-1003">Cell membrane</keyword>
<evidence type="ECO:0000313" key="9">
    <source>
        <dbReference type="EMBL" id="PZF78713.1"/>
    </source>
</evidence>
<dbReference type="GO" id="GO:0005886">
    <property type="term" value="C:plasma membrane"/>
    <property type="evidence" value="ECO:0007669"/>
    <property type="project" value="UniProtKB-SubCell"/>
</dbReference>
<keyword evidence="6" id="KW-0175">Coiled coil</keyword>
<dbReference type="InterPro" id="IPR042094">
    <property type="entry name" value="T2SS_GspF_sf"/>
</dbReference>
<evidence type="ECO:0000256" key="1">
    <source>
        <dbReference type="ARBA" id="ARBA00004651"/>
    </source>
</evidence>
<evidence type="ECO:0000259" key="8">
    <source>
        <dbReference type="Pfam" id="PF00482"/>
    </source>
</evidence>
<feature type="transmembrane region" description="Helical" evidence="7">
    <location>
        <begin position="12"/>
        <end position="32"/>
    </location>
</feature>
<organism evidence="9 10">
    <name type="scientific">Aestuariivirga litoralis</name>
    <dbReference type="NCBI Taxonomy" id="2650924"/>
    <lineage>
        <taxon>Bacteria</taxon>
        <taxon>Pseudomonadati</taxon>
        <taxon>Pseudomonadota</taxon>
        <taxon>Alphaproteobacteria</taxon>
        <taxon>Hyphomicrobiales</taxon>
        <taxon>Aestuariivirgaceae</taxon>
        <taxon>Aestuariivirga</taxon>
    </lineage>
</organism>
<feature type="transmembrane region" description="Helical" evidence="7">
    <location>
        <begin position="129"/>
        <end position="150"/>
    </location>
</feature>
<dbReference type="Proteomes" id="UP000248795">
    <property type="component" value="Unassembled WGS sequence"/>
</dbReference>
<comment type="caution">
    <text evidence="9">The sequence shown here is derived from an EMBL/GenBank/DDBJ whole genome shotgun (WGS) entry which is preliminary data.</text>
</comment>
<evidence type="ECO:0000256" key="6">
    <source>
        <dbReference type="SAM" id="Coils"/>
    </source>
</evidence>
<comment type="subcellular location">
    <subcellularLocation>
        <location evidence="1">Cell membrane</location>
        <topology evidence="1">Multi-pass membrane protein</topology>
    </subcellularLocation>
</comment>
<keyword evidence="10" id="KW-1185">Reference proteome</keyword>
<dbReference type="EMBL" id="QKVK01000001">
    <property type="protein sequence ID" value="PZF78713.1"/>
    <property type="molecule type" value="Genomic_DNA"/>
</dbReference>
<dbReference type="PANTHER" id="PTHR35007">
    <property type="entry name" value="INTEGRAL MEMBRANE PROTEIN-RELATED"/>
    <property type="match status" value="1"/>
</dbReference>
<feature type="domain" description="Type II secretion system protein GspF" evidence="8">
    <location>
        <begin position="169"/>
        <end position="294"/>
    </location>
</feature>
<feature type="transmembrane region" description="Helical" evidence="7">
    <location>
        <begin position="313"/>
        <end position="332"/>
    </location>
</feature>
<reference evidence="10" key="1">
    <citation type="submission" date="2018-06" db="EMBL/GenBank/DDBJ databases">
        <title>Aestuariibacter litoralis strain KCTC 52945T.</title>
        <authorList>
            <person name="Li X."/>
            <person name="Salam N."/>
            <person name="Li J.-L."/>
            <person name="Chen Y.-M."/>
            <person name="Yang Z.-W."/>
            <person name="Zhang L.-Y."/>
            <person name="Han M.-X."/>
            <person name="Xiao M."/>
            <person name="Li W.-J."/>
        </authorList>
    </citation>
    <scope>NUCLEOTIDE SEQUENCE [LARGE SCALE GENOMIC DNA]</scope>
    <source>
        <strain evidence="10">KCTC 52945</strain>
    </source>
</reference>
<evidence type="ECO:0000256" key="2">
    <source>
        <dbReference type="ARBA" id="ARBA00022475"/>
    </source>
</evidence>
<keyword evidence="3 7" id="KW-0812">Transmembrane</keyword>
<sequence length="336" mass="36812">MFGLDRTELLFLVLVAIAVGGVILALIFPYLVPAEGEDRVRNLVTNARSGEARRRPRTSQLIDNQKDKRRAKLQDTLKQIDDRARQKKGAVPLRLQISRAGYSISVARFWMISGAAGAVLYVLPLLFGFPWYIGVLSGIVGAFGLPRWFLLSAAKRRQKIFLEDLADAVDVMVRGLKAGLPLSDAMRVIATESGPPLGPEFMEVVEGQRLGVTIDQGLERMFDRVPLPEVSFLGIVISIQSKSGGNLSEALANLSRVLRERKKLKGKIRAMSQEARSSAAIIGSLPFVMVGTLLFMSPGFLDPLLYSSTGHMVLAGAGVWMLAGILMMRSMINFDI</sequence>
<dbReference type="PANTHER" id="PTHR35007:SF1">
    <property type="entry name" value="PILUS ASSEMBLY PROTEIN"/>
    <property type="match status" value="1"/>
</dbReference>
<protein>
    <submittedName>
        <fullName evidence="9">Pilus assembly protein</fullName>
    </submittedName>
</protein>